<dbReference type="CDD" id="cd00086">
    <property type="entry name" value="homeodomain"/>
    <property type="match status" value="1"/>
</dbReference>
<name>A0A9U8EBW0_BIOGL</name>
<dbReference type="FunFam" id="1.10.10.60:FF:000679">
    <property type="entry name" value="Homeobox protein aristaless"/>
    <property type="match status" value="1"/>
</dbReference>
<feature type="compositionally biased region" description="Basic and acidic residues" evidence="7">
    <location>
        <begin position="670"/>
        <end position="690"/>
    </location>
</feature>
<dbReference type="Proteomes" id="UP001165740">
    <property type="component" value="Chromosome 10"/>
</dbReference>
<keyword evidence="2 5" id="KW-0238">DNA-binding</keyword>
<evidence type="ECO:0000313" key="9">
    <source>
        <dbReference type="Proteomes" id="UP001165740"/>
    </source>
</evidence>
<feature type="region of interest" description="Disordered" evidence="7">
    <location>
        <begin position="238"/>
        <end position="259"/>
    </location>
</feature>
<accession>A0A9U8EBW0</accession>
<dbReference type="Gene3D" id="1.10.10.60">
    <property type="entry name" value="Homeodomain-like"/>
    <property type="match status" value="1"/>
</dbReference>
<dbReference type="PANTHER" id="PTHR24329:SF362">
    <property type="entry name" value="INTESTINE-SPECIFIC HOMEOBOX"/>
    <property type="match status" value="1"/>
</dbReference>
<dbReference type="SUPFAM" id="SSF46689">
    <property type="entry name" value="Homeodomain-like"/>
    <property type="match status" value="1"/>
</dbReference>
<dbReference type="RefSeq" id="XP_055899917.1">
    <property type="nucleotide sequence ID" value="XM_056043942.1"/>
</dbReference>
<evidence type="ECO:0000313" key="10">
    <source>
        <dbReference type="RefSeq" id="XP_013081192.2"/>
    </source>
</evidence>
<dbReference type="KEGG" id="bgt:106066670"/>
<keyword evidence="4 5" id="KW-0539">Nucleus</keyword>
<gene>
    <name evidence="10 11" type="primary">LOC106066670</name>
</gene>
<evidence type="ECO:0000259" key="8">
    <source>
        <dbReference type="PROSITE" id="PS50071"/>
    </source>
</evidence>
<comment type="subcellular location">
    <subcellularLocation>
        <location evidence="1 5 6">Nucleus</location>
    </subcellularLocation>
</comment>
<proteinExistence type="predicted"/>
<dbReference type="SMART" id="SM00389">
    <property type="entry name" value="HOX"/>
    <property type="match status" value="1"/>
</dbReference>
<dbReference type="GO" id="GO:0000981">
    <property type="term" value="F:DNA-binding transcription factor activity, RNA polymerase II-specific"/>
    <property type="evidence" value="ECO:0007669"/>
    <property type="project" value="InterPro"/>
</dbReference>
<dbReference type="InterPro" id="IPR017970">
    <property type="entry name" value="Homeobox_CS"/>
</dbReference>
<dbReference type="PROSITE" id="PS00027">
    <property type="entry name" value="HOMEOBOX_1"/>
    <property type="match status" value="1"/>
</dbReference>
<dbReference type="Pfam" id="PF00046">
    <property type="entry name" value="Homeodomain"/>
    <property type="match status" value="1"/>
</dbReference>
<feature type="domain" description="Homeobox" evidence="8">
    <location>
        <begin position="366"/>
        <end position="426"/>
    </location>
</feature>
<evidence type="ECO:0000256" key="4">
    <source>
        <dbReference type="ARBA" id="ARBA00023242"/>
    </source>
</evidence>
<evidence type="ECO:0000256" key="3">
    <source>
        <dbReference type="ARBA" id="ARBA00023155"/>
    </source>
</evidence>
<dbReference type="AlphaFoldDB" id="A0A9U8EBW0"/>
<dbReference type="PROSITE" id="PS50071">
    <property type="entry name" value="HOMEOBOX_2"/>
    <property type="match status" value="1"/>
</dbReference>
<reference evidence="10 11" key="1">
    <citation type="submission" date="2025-04" db="UniProtKB">
        <authorList>
            <consortium name="RefSeq"/>
        </authorList>
    </citation>
    <scope>IDENTIFICATION</scope>
</reference>
<dbReference type="GeneID" id="106066670"/>
<evidence type="ECO:0000313" key="11">
    <source>
        <dbReference type="RefSeq" id="XP_055899917.1"/>
    </source>
</evidence>
<dbReference type="OrthoDB" id="6159439at2759"/>
<dbReference type="GO" id="GO:0005634">
    <property type="term" value="C:nucleus"/>
    <property type="evidence" value="ECO:0007669"/>
    <property type="project" value="UniProtKB-SubCell"/>
</dbReference>
<feature type="compositionally biased region" description="Low complexity" evidence="7">
    <location>
        <begin position="651"/>
        <end position="669"/>
    </location>
</feature>
<dbReference type="PANTHER" id="PTHR24329">
    <property type="entry name" value="HOMEOBOX PROTEIN ARISTALESS"/>
    <property type="match status" value="1"/>
</dbReference>
<feature type="compositionally biased region" description="Basic and acidic residues" evidence="7">
    <location>
        <begin position="112"/>
        <end position="124"/>
    </location>
</feature>
<dbReference type="GO" id="GO:0000977">
    <property type="term" value="F:RNA polymerase II transcription regulatory region sequence-specific DNA binding"/>
    <property type="evidence" value="ECO:0007669"/>
    <property type="project" value="TreeGrafter"/>
</dbReference>
<keyword evidence="3 5" id="KW-0371">Homeobox</keyword>
<evidence type="ECO:0000256" key="2">
    <source>
        <dbReference type="ARBA" id="ARBA00023125"/>
    </source>
</evidence>
<evidence type="ECO:0000256" key="6">
    <source>
        <dbReference type="RuleBase" id="RU000682"/>
    </source>
</evidence>
<feature type="region of interest" description="Disordered" evidence="7">
    <location>
        <begin position="639"/>
        <end position="699"/>
    </location>
</feature>
<sequence>MDLSISVRGALVTSPAPLIRNDERPAQHNGEQDKSVKITLFRHSIDSILGGAAQNGGSENCCDRSCFGGLASVCEVRPGTVLPSSSKPDTVKETGLGQDSVTTGLSEAARVANEERAHHVRSADQETFDTPSNSHGASFHELIIDMESRDITDENNLIHDLSKRNCSNQNISQFLQLRQTDALTLSLGQETASLGNKNYHKDTPAALSLRRWSSDSIPTDLPCLDQLRRGPQTAFRKVSTKTMNASSTTEETRNSTKSPLENTLACNGYFFDRPLICKTDQRYPISQKSLDRDSDIFGLDYVKDADDSKSADRSFSHSSSPLTDDADRTGRNIDDDITSISSPREDESLAKRTHVTSSNDSAAVCFKKRRVRTTFTAEQLHALEEVFSITHYPDANTRENLVARIGLSEERVQIWFQNRRAKWRKHSRLRNFGGLQDLTDANYVPAPRHLQKLRDLAELRQDGIKLNSESPFFVKSPRDDIMNVNSGPRLPYGLHPYYSAAVLGIPPFLLQCYSPLLYSSRFFSGSSLTAASQDRFYRTLLSHGSDGTSQLKDHWQGEGRMSDADTFRLPSLPSLRHLTNPPDDQMGVSVLKSFFQPKSPWIADPKTAAMIETEESREGVGESGASPLSYIAASVERLSKTPSCATPSRNSGGDSDVASSSSLSPSSTSPDDKMDWSRGHNSDQHSKELVDLSVSKQTS</sequence>
<feature type="compositionally biased region" description="Basic and acidic residues" evidence="7">
    <location>
        <begin position="325"/>
        <end position="334"/>
    </location>
</feature>
<evidence type="ECO:0000256" key="1">
    <source>
        <dbReference type="ARBA" id="ARBA00004123"/>
    </source>
</evidence>
<feature type="region of interest" description="Disordered" evidence="7">
    <location>
        <begin position="307"/>
        <end position="354"/>
    </location>
</feature>
<protein>
    <submittedName>
        <fullName evidence="10 11">Uncharacterized protein LOC106066670</fullName>
    </submittedName>
</protein>
<dbReference type="InterPro" id="IPR001356">
    <property type="entry name" value="HD"/>
</dbReference>
<organism evidence="9 10">
    <name type="scientific">Biomphalaria glabrata</name>
    <name type="common">Bloodfluke planorb</name>
    <name type="synonym">Freshwater snail</name>
    <dbReference type="NCBI Taxonomy" id="6526"/>
    <lineage>
        <taxon>Eukaryota</taxon>
        <taxon>Metazoa</taxon>
        <taxon>Spiralia</taxon>
        <taxon>Lophotrochozoa</taxon>
        <taxon>Mollusca</taxon>
        <taxon>Gastropoda</taxon>
        <taxon>Heterobranchia</taxon>
        <taxon>Euthyneura</taxon>
        <taxon>Panpulmonata</taxon>
        <taxon>Hygrophila</taxon>
        <taxon>Lymnaeoidea</taxon>
        <taxon>Planorbidae</taxon>
        <taxon>Biomphalaria</taxon>
    </lineage>
</organism>
<feature type="DNA-binding region" description="Homeobox" evidence="5">
    <location>
        <begin position="368"/>
        <end position="427"/>
    </location>
</feature>
<evidence type="ECO:0000256" key="5">
    <source>
        <dbReference type="PROSITE-ProRule" id="PRU00108"/>
    </source>
</evidence>
<feature type="region of interest" description="Disordered" evidence="7">
    <location>
        <begin position="83"/>
        <end position="135"/>
    </location>
</feature>
<feature type="compositionally biased region" description="Polar residues" evidence="7">
    <location>
        <begin position="640"/>
        <end position="650"/>
    </location>
</feature>
<keyword evidence="9" id="KW-1185">Reference proteome</keyword>
<dbReference type="InterPro" id="IPR050649">
    <property type="entry name" value="Paired_Homeobox_TFs"/>
</dbReference>
<dbReference type="InterPro" id="IPR009057">
    <property type="entry name" value="Homeodomain-like_sf"/>
</dbReference>
<feature type="compositionally biased region" description="Polar residues" evidence="7">
    <location>
        <begin position="240"/>
        <end position="259"/>
    </location>
</feature>
<evidence type="ECO:0000256" key="7">
    <source>
        <dbReference type="SAM" id="MobiDB-lite"/>
    </source>
</evidence>
<dbReference type="RefSeq" id="XP_013081192.2">
    <property type="nucleotide sequence ID" value="XM_013225738.2"/>
</dbReference>